<dbReference type="EMBL" id="AGNK02005977">
    <property type="status" value="NOT_ANNOTATED_CDS"/>
    <property type="molecule type" value="Genomic_DNA"/>
</dbReference>
<dbReference type="Gramene" id="KQK90753">
    <property type="protein sequence ID" value="KQK90753"/>
    <property type="gene ID" value="SETIT_038084mg"/>
</dbReference>
<dbReference type="EMBL" id="CM003536">
    <property type="protein sequence ID" value="RCV44663.1"/>
    <property type="molecule type" value="Genomic_DNA"/>
</dbReference>
<feature type="region of interest" description="Disordered" evidence="1">
    <location>
        <begin position="87"/>
        <end position="106"/>
    </location>
</feature>
<reference evidence="3" key="3">
    <citation type="submission" date="2018-08" db="UniProtKB">
        <authorList>
            <consortium name="EnsemblPlants"/>
        </authorList>
    </citation>
    <scope>IDENTIFICATION</scope>
    <source>
        <strain evidence="3">Yugu1</strain>
    </source>
</reference>
<dbReference type="EnsemblPlants" id="KQK90753">
    <property type="protein sequence ID" value="KQK90753"/>
    <property type="gene ID" value="SETIT_038084mg"/>
</dbReference>
<dbReference type="OMA" id="MSCWAAT"/>
<dbReference type="Proteomes" id="UP000004995">
    <property type="component" value="Unassembled WGS sequence"/>
</dbReference>
<dbReference type="AlphaFoldDB" id="K4AGS7"/>
<evidence type="ECO:0000313" key="3">
    <source>
        <dbReference type="EnsemblPlants" id="KQK90753"/>
    </source>
</evidence>
<name>K4AGS7_SETIT</name>
<organism evidence="2">
    <name type="scientific">Setaria italica</name>
    <name type="common">Foxtail millet</name>
    <name type="synonym">Panicum italicum</name>
    <dbReference type="NCBI Taxonomy" id="4555"/>
    <lineage>
        <taxon>Eukaryota</taxon>
        <taxon>Viridiplantae</taxon>
        <taxon>Streptophyta</taxon>
        <taxon>Embryophyta</taxon>
        <taxon>Tracheophyta</taxon>
        <taxon>Spermatophyta</taxon>
        <taxon>Magnoliopsida</taxon>
        <taxon>Liliopsida</taxon>
        <taxon>Poales</taxon>
        <taxon>Poaceae</taxon>
        <taxon>PACMAD clade</taxon>
        <taxon>Panicoideae</taxon>
        <taxon>Panicodae</taxon>
        <taxon>Paniceae</taxon>
        <taxon>Cenchrinae</taxon>
        <taxon>Setaria</taxon>
    </lineage>
</organism>
<protein>
    <submittedName>
        <fullName evidence="2 3">Uncharacterized protein</fullName>
    </submittedName>
</protein>
<dbReference type="HOGENOM" id="CLU_2077197_0_0_1"/>
<gene>
    <name evidence="2" type="ORF">SETIT_9G393000v2</name>
</gene>
<accession>K4AGS7</accession>
<evidence type="ECO:0000313" key="4">
    <source>
        <dbReference type="Proteomes" id="UP000004995"/>
    </source>
</evidence>
<sequence>MPPMVRSLSPDEPPRHPCSSSCCRLGTACPPRRPRASTSVASHCRSPGAAGLGGSMSCWAATALRPQASADRRRWFRGAASLTPPVPRGCLSTSKSTRSSHWPCATPPVFRVKSKSNE</sequence>
<dbReference type="EMBL" id="CM003536">
    <property type="protein sequence ID" value="RCV44664.1"/>
    <property type="molecule type" value="Genomic_DNA"/>
</dbReference>
<keyword evidence="4" id="KW-1185">Reference proteome</keyword>
<reference evidence="2" key="2">
    <citation type="submission" date="2015-07" db="EMBL/GenBank/DDBJ databases">
        <authorList>
            <person name="Noorani M."/>
        </authorList>
    </citation>
    <scope>NUCLEOTIDE SEQUENCE</scope>
    <source>
        <strain evidence="2">Yugu1</strain>
    </source>
</reference>
<evidence type="ECO:0000313" key="2">
    <source>
        <dbReference type="EMBL" id="RCV44664.1"/>
    </source>
</evidence>
<feature type="compositionally biased region" description="Polar residues" evidence="1">
    <location>
        <begin position="91"/>
        <end position="100"/>
    </location>
</feature>
<evidence type="ECO:0000256" key="1">
    <source>
        <dbReference type="SAM" id="MobiDB-lite"/>
    </source>
</evidence>
<proteinExistence type="predicted"/>
<reference evidence="2 4" key="1">
    <citation type="journal article" date="2012" name="Nat. Biotechnol.">
        <title>Reference genome sequence of the model plant Setaria.</title>
        <authorList>
            <person name="Bennetzen J.L."/>
            <person name="Schmutz J."/>
            <person name="Wang H."/>
            <person name="Percifield R."/>
            <person name="Hawkins J."/>
            <person name="Pontaroli A.C."/>
            <person name="Estep M."/>
            <person name="Feng L."/>
            <person name="Vaughn J.N."/>
            <person name="Grimwood J."/>
            <person name="Jenkins J."/>
            <person name="Barry K."/>
            <person name="Lindquist E."/>
            <person name="Hellsten U."/>
            <person name="Deshpande S."/>
            <person name="Wang X."/>
            <person name="Wu X."/>
            <person name="Mitros T."/>
            <person name="Triplett J."/>
            <person name="Yang X."/>
            <person name="Ye C.Y."/>
            <person name="Mauro-Herrera M."/>
            <person name="Wang L."/>
            <person name="Li P."/>
            <person name="Sharma M."/>
            <person name="Sharma R."/>
            <person name="Ronald P.C."/>
            <person name="Panaud O."/>
            <person name="Kellogg E.A."/>
            <person name="Brutnell T.P."/>
            <person name="Doust A.N."/>
            <person name="Tuskan G.A."/>
            <person name="Rokhsar D."/>
            <person name="Devos K.M."/>
        </authorList>
    </citation>
    <scope>NUCLEOTIDE SEQUENCE [LARGE SCALE GENOMIC DNA]</scope>
    <source>
        <strain evidence="4">cv. Yugu1</strain>
        <strain evidence="2">Yugu1</strain>
    </source>
</reference>